<dbReference type="AlphaFoldDB" id="A0A7X2XG27"/>
<dbReference type="GO" id="GO:0019867">
    <property type="term" value="C:outer membrane"/>
    <property type="evidence" value="ECO:0007669"/>
    <property type="project" value="InterPro"/>
</dbReference>
<dbReference type="EMBL" id="WNBM01000004">
    <property type="protein sequence ID" value="MTT76090.1"/>
    <property type="molecule type" value="Genomic_DNA"/>
</dbReference>
<dbReference type="OrthoDB" id="6053567at2"/>
<gene>
    <name evidence="3" type="ORF">GMD11_07425</name>
    <name evidence="4" type="ORF">GMD18_07080</name>
</gene>
<dbReference type="Proteomes" id="UP000484547">
    <property type="component" value="Unassembled WGS sequence"/>
</dbReference>
<dbReference type="NCBIfam" id="TIGR01414">
    <property type="entry name" value="autotrans_barl"/>
    <property type="match status" value="1"/>
</dbReference>
<name>A0A7X2XG27_9FIRM</name>
<evidence type="ECO:0000313" key="3">
    <source>
        <dbReference type="EMBL" id="MTT76090.1"/>
    </source>
</evidence>
<feature type="domain" description="Autotransporter" evidence="2">
    <location>
        <begin position="774"/>
        <end position="1053"/>
    </location>
</feature>
<dbReference type="InterPro" id="IPR043990">
    <property type="entry name" value="AC_1"/>
</dbReference>
<accession>A0A7X2XG27</accession>
<feature type="signal peptide" evidence="1">
    <location>
        <begin position="1"/>
        <end position="28"/>
    </location>
</feature>
<proteinExistence type="predicted"/>
<evidence type="ECO:0000256" key="1">
    <source>
        <dbReference type="SAM" id="SignalP"/>
    </source>
</evidence>
<dbReference type="InterPro" id="IPR012332">
    <property type="entry name" value="Autotransporter_pectin_lyase_C"/>
</dbReference>
<dbReference type="PROSITE" id="PS51208">
    <property type="entry name" value="AUTOTRANSPORTER"/>
    <property type="match status" value="1"/>
</dbReference>
<dbReference type="PANTHER" id="PTHR12338">
    <property type="entry name" value="AUTOTRANSPORTER"/>
    <property type="match status" value="1"/>
</dbReference>
<dbReference type="SUPFAM" id="SSF103515">
    <property type="entry name" value="Autotransporter"/>
    <property type="match status" value="1"/>
</dbReference>
<dbReference type="Gene3D" id="2.40.128.130">
    <property type="entry name" value="Autotransporter beta-domain"/>
    <property type="match status" value="1"/>
</dbReference>
<dbReference type="Proteomes" id="UP000443070">
    <property type="component" value="Unassembled WGS sequence"/>
</dbReference>
<dbReference type="InterPro" id="IPR036709">
    <property type="entry name" value="Autotransporte_beta_dom_sf"/>
</dbReference>
<dbReference type="InterPro" id="IPR005546">
    <property type="entry name" value="Autotransporte_beta"/>
</dbReference>
<evidence type="ECO:0000259" key="2">
    <source>
        <dbReference type="PROSITE" id="PS51208"/>
    </source>
</evidence>
<evidence type="ECO:0000313" key="5">
    <source>
        <dbReference type="Proteomes" id="UP000443070"/>
    </source>
</evidence>
<dbReference type="InterPro" id="IPR011050">
    <property type="entry name" value="Pectin_lyase_fold/virulence"/>
</dbReference>
<dbReference type="EMBL" id="WNBW01000004">
    <property type="protein sequence ID" value="MTU04154.1"/>
    <property type="molecule type" value="Genomic_DNA"/>
</dbReference>
<reference evidence="5 6" key="1">
    <citation type="journal article" date="2019" name="Nat. Med.">
        <title>A library of human gut bacterial isolates paired with longitudinal multiomics data enables mechanistic microbiome research.</title>
        <authorList>
            <person name="Poyet M."/>
            <person name="Groussin M."/>
            <person name="Gibbons S.M."/>
            <person name="Avila-Pacheco J."/>
            <person name="Jiang X."/>
            <person name="Kearney S.M."/>
            <person name="Perrotta A.R."/>
            <person name="Berdy B."/>
            <person name="Zhao S."/>
            <person name="Lieberman T.D."/>
            <person name="Swanson P.K."/>
            <person name="Smith M."/>
            <person name="Roesemann S."/>
            <person name="Alexander J.E."/>
            <person name="Rich S.A."/>
            <person name="Livny J."/>
            <person name="Vlamakis H."/>
            <person name="Clish C."/>
            <person name="Bullock K."/>
            <person name="Deik A."/>
            <person name="Scott J."/>
            <person name="Pierce K.A."/>
            <person name="Xavier R.J."/>
            <person name="Alm E.J."/>
        </authorList>
    </citation>
    <scope>NUCLEOTIDE SEQUENCE [LARGE SCALE GENOMIC DNA]</scope>
    <source>
        <strain evidence="3 6">BIOML-A13</strain>
        <strain evidence="4 5">BIOML-A3</strain>
    </source>
</reference>
<dbReference type="InterPro" id="IPR050909">
    <property type="entry name" value="Bact_Autotransporter_VF"/>
</dbReference>
<dbReference type="InterPro" id="IPR006315">
    <property type="entry name" value="OM_autotransptr_brl_dom"/>
</dbReference>
<dbReference type="Pfam" id="PF18883">
    <property type="entry name" value="AC_1"/>
    <property type="match status" value="1"/>
</dbReference>
<dbReference type="CDD" id="cd01344">
    <property type="entry name" value="PL2_Passenger_AT"/>
    <property type="match status" value="1"/>
</dbReference>
<sequence>MYSNKKRQAILLALLAAHCTFYGTNVMAAPVPVTDGKYTADGTDTYDPITHTDTINSIKVSNGAQVSVTAGATTVNGVNSSESLTASSGGQLTVNGSLNATVGLGDTYSTGVGYSGIVANGSGSKIILSGTDNSITSKSTNYKNSESAFFAYNNGEIHVTGDTTTVKVSQSRIVAAQDGASITFSNGKSDDQSALFKAASSSQRWMVVANGTGRINFDRVEIDGTGYSNGRMFLANGDPAKDINEQAKITFLGGSFNRNDGAGRPGATALETGNFGQIEVLGYEGGELDIRTGGNHESGIIAIGGGRIDINSTQSSNFKTTIETSGRNHQHGIVIGTLAATNQTAEKHLGSKYGSSEVNLYGTADIKVDHEKAYGIKIAGDGAGFNMFAVDGQLERSKIHASSTAVKYSSALGNSTDKTGNNMTAGKQIIHLENTDITNDGVASTSDSDGVYTGHLIQIGSHGQEITTDGYQRASNPGGTNYSDIINVADAVKDATLNLVNSTATAHDSSNKDLIHITYGGQTTTNPDLVASNITVNTSKNTVLNGAIFTDYTIDSTGKSSRLDLALTDNSTWNMTQNASAKNLWQGSEAEGNFVTDLSLNNSVIKFGHLDWNNDNELLEAQKAENFKNLYVAGNYSGDNGQLHMNVVLGKDDSATDKMIVGGDTSGTTYINFKNIGGSGAQTAQGIKVIEVLGNSDGNFIKSNPLVGGLYEYSLVKGGNQGTESDWYLTSYAPTTAPVYRPETGSYLGNMALAGSMFDLRLYDRETHLQHQNNQEDGPNIWIINSYTRTKQDFSNDQIHGNANLYKLRMGTDLYNEVSDKGEQQLFGIMAAYGNGSQTTSASFANRDSKGSVDGFLLGVYGSWFENAHDRSGWYADTWFQYGWFDNEVNGAGLSKESYDTNGWGLSAEIGKSINYKETDRRTYSWQPKLQLTYTKLNNDTYTENNGSTIAFGNEANLQTRLGLRWLSEQNTASTKKDSFFAEVNWLHNSNNYTISSLGDSISQDGNKNLGELRLGYEKEFNKDWFISADLSGRFGSNSYSSFQGMLSLEYLF</sequence>
<dbReference type="Gene3D" id="2.160.20.20">
    <property type="match status" value="1"/>
</dbReference>
<organism evidence="3 6">
    <name type="scientific">Phascolarctobacterium faecium</name>
    <dbReference type="NCBI Taxonomy" id="33025"/>
    <lineage>
        <taxon>Bacteria</taxon>
        <taxon>Bacillati</taxon>
        <taxon>Bacillota</taxon>
        <taxon>Negativicutes</taxon>
        <taxon>Acidaminococcales</taxon>
        <taxon>Acidaminococcaceae</taxon>
        <taxon>Phascolarctobacterium</taxon>
    </lineage>
</organism>
<evidence type="ECO:0000313" key="4">
    <source>
        <dbReference type="EMBL" id="MTU04154.1"/>
    </source>
</evidence>
<keyword evidence="1" id="KW-0732">Signal</keyword>
<dbReference type="SMART" id="SM00869">
    <property type="entry name" value="Autotransporter"/>
    <property type="match status" value="1"/>
</dbReference>
<evidence type="ECO:0000313" key="6">
    <source>
        <dbReference type="Proteomes" id="UP000484547"/>
    </source>
</evidence>
<dbReference type="PANTHER" id="PTHR12338:SF5">
    <property type="entry name" value="ANTIGEN 43-RELATED"/>
    <property type="match status" value="1"/>
</dbReference>
<dbReference type="SUPFAM" id="SSF51126">
    <property type="entry name" value="Pectin lyase-like"/>
    <property type="match status" value="1"/>
</dbReference>
<dbReference type="Pfam" id="PF03797">
    <property type="entry name" value="Autotransporter"/>
    <property type="match status" value="1"/>
</dbReference>
<keyword evidence="5" id="KW-1185">Reference proteome</keyword>
<dbReference type="RefSeq" id="WP_155164047.1">
    <property type="nucleotide sequence ID" value="NZ_WNBG01000004.1"/>
</dbReference>
<feature type="chain" id="PRO_5030837056" evidence="1">
    <location>
        <begin position="29"/>
        <end position="1053"/>
    </location>
</feature>
<comment type="caution">
    <text evidence="3">The sequence shown here is derived from an EMBL/GenBank/DDBJ whole genome shotgun (WGS) entry which is preliminary data.</text>
</comment>
<protein>
    <submittedName>
        <fullName evidence="3">Autotransporter outer membrane beta-barrel domain-containing protein</fullName>
    </submittedName>
</protein>